<keyword evidence="3" id="KW-0238">DNA-binding</keyword>
<name>A0AAE3GCC0_9PSEU</name>
<keyword evidence="4" id="KW-1185">Reference proteome</keyword>
<evidence type="ECO:0000313" key="4">
    <source>
        <dbReference type="Proteomes" id="UP001206128"/>
    </source>
</evidence>
<dbReference type="RefSeq" id="WP_253770385.1">
    <property type="nucleotide sequence ID" value="NZ_JAMTCK010000005.1"/>
</dbReference>
<proteinExistence type="predicted"/>
<dbReference type="Proteomes" id="UP001206128">
    <property type="component" value="Unassembled WGS sequence"/>
</dbReference>
<organism evidence="3 4">
    <name type="scientific">Goodfellowiella coeruleoviolacea</name>
    <dbReference type="NCBI Taxonomy" id="334858"/>
    <lineage>
        <taxon>Bacteria</taxon>
        <taxon>Bacillati</taxon>
        <taxon>Actinomycetota</taxon>
        <taxon>Actinomycetes</taxon>
        <taxon>Pseudonocardiales</taxon>
        <taxon>Pseudonocardiaceae</taxon>
        <taxon>Goodfellowiella</taxon>
    </lineage>
</organism>
<dbReference type="InterPro" id="IPR036894">
    <property type="entry name" value="YbaB-like_sf"/>
</dbReference>
<reference evidence="3" key="1">
    <citation type="submission" date="2022-06" db="EMBL/GenBank/DDBJ databases">
        <title>Genomic Encyclopedia of Archaeal and Bacterial Type Strains, Phase II (KMG-II): from individual species to whole genera.</title>
        <authorList>
            <person name="Goeker M."/>
        </authorList>
    </citation>
    <scope>NUCLEOTIDE SEQUENCE</scope>
    <source>
        <strain evidence="3">DSM 43935</strain>
    </source>
</reference>
<feature type="compositionally biased region" description="Acidic residues" evidence="2">
    <location>
        <begin position="235"/>
        <end position="245"/>
    </location>
</feature>
<feature type="compositionally biased region" description="Pro residues" evidence="2">
    <location>
        <begin position="183"/>
        <end position="193"/>
    </location>
</feature>
<dbReference type="InterPro" id="IPR004401">
    <property type="entry name" value="YbaB/EbfC"/>
</dbReference>
<protein>
    <submittedName>
        <fullName evidence="3">YbaB/EbfC DNA-binding family protein</fullName>
    </submittedName>
</protein>
<accession>A0AAE3GCC0</accession>
<keyword evidence="1" id="KW-0175">Coiled coil</keyword>
<sequence length="245" mass="26496">MDPLGANPMKDVDPEQWLRDITARMSDLQQKAEELQANFATAGATVSSKDNHVTVTIAPTGALQNLRLGPNATTTMSPQQLAATIMETVHKAQRRAAGNVVTAFEPLGVGTQTMDLVTSYLPPEQDEDQERWERDNDAYAVEDTPDRAGTPPTPPQRPYGHPGAPQHPYGQPAPYQQPYPYGGQPPAPQPPQHPYGQPGAVPPQPGATGPALPPFPPGRPPQQIRPTRPARPPVADDEDDEDLPW</sequence>
<comment type="caution">
    <text evidence="3">The sequence shown here is derived from an EMBL/GenBank/DDBJ whole genome shotgun (WGS) entry which is preliminary data.</text>
</comment>
<dbReference type="SUPFAM" id="SSF82607">
    <property type="entry name" value="YbaB-like"/>
    <property type="match status" value="1"/>
</dbReference>
<evidence type="ECO:0000256" key="1">
    <source>
        <dbReference type="SAM" id="Coils"/>
    </source>
</evidence>
<gene>
    <name evidence="3" type="ORF">LX83_002363</name>
</gene>
<evidence type="ECO:0000313" key="3">
    <source>
        <dbReference type="EMBL" id="MCP2165505.1"/>
    </source>
</evidence>
<dbReference type="Gene3D" id="3.30.1310.10">
    <property type="entry name" value="Nucleoid-associated protein YbaB-like domain"/>
    <property type="match status" value="1"/>
</dbReference>
<dbReference type="Pfam" id="PF02575">
    <property type="entry name" value="YbaB_DNA_bd"/>
    <property type="match status" value="1"/>
</dbReference>
<feature type="compositionally biased region" description="Pro residues" evidence="2">
    <location>
        <begin position="200"/>
        <end position="220"/>
    </location>
</feature>
<dbReference type="GO" id="GO:0003677">
    <property type="term" value="F:DNA binding"/>
    <property type="evidence" value="ECO:0007669"/>
    <property type="project" value="UniProtKB-KW"/>
</dbReference>
<dbReference type="EMBL" id="JAMTCK010000005">
    <property type="protein sequence ID" value="MCP2165505.1"/>
    <property type="molecule type" value="Genomic_DNA"/>
</dbReference>
<dbReference type="AlphaFoldDB" id="A0AAE3GCC0"/>
<feature type="compositionally biased region" description="Low complexity" evidence="2">
    <location>
        <begin position="158"/>
        <end position="182"/>
    </location>
</feature>
<feature type="region of interest" description="Disordered" evidence="2">
    <location>
        <begin position="123"/>
        <end position="245"/>
    </location>
</feature>
<feature type="coiled-coil region" evidence="1">
    <location>
        <begin position="18"/>
        <end position="45"/>
    </location>
</feature>
<evidence type="ECO:0000256" key="2">
    <source>
        <dbReference type="SAM" id="MobiDB-lite"/>
    </source>
</evidence>